<proteinExistence type="predicted"/>
<name>A0A8S5UJ34_9CAUD</name>
<organism evidence="1">
    <name type="scientific">Siphoviridae sp. ctTDf8</name>
    <dbReference type="NCBI Taxonomy" id="2825517"/>
    <lineage>
        <taxon>Viruses</taxon>
        <taxon>Duplodnaviria</taxon>
        <taxon>Heunggongvirae</taxon>
        <taxon>Uroviricota</taxon>
        <taxon>Caudoviricetes</taxon>
    </lineage>
</organism>
<reference evidence="1" key="1">
    <citation type="journal article" date="2021" name="Proc. Natl. Acad. Sci. U.S.A.">
        <title>A Catalog of Tens of Thousands of Viruses from Human Metagenomes Reveals Hidden Associations with Chronic Diseases.</title>
        <authorList>
            <person name="Tisza M.J."/>
            <person name="Buck C.B."/>
        </authorList>
    </citation>
    <scope>NUCLEOTIDE SEQUENCE</scope>
    <source>
        <strain evidence="1">CtTDf8</strain>
    </source>
</reference>
<evidence type="ECO:0000313" key="1">
    <source>
        <dbReference type="EMBL" id="DAF94513.1"/>
    </source>
</evidence>
<dbReference type="EMBL" id="BK016093">
    <property type="protein sequence ID" value="DAF94513.1"/>
    <property type="molecule type" value="Genomic_DNA"/>
</dbReference>
<sequence>MIIPKSVKIGGKTYKIEITDRLDFGIISCSGEILYDKLIIRVAPNAEQMMHGVLLHEIVHGILQNLGYRDHDEQKVDALANALHALIIDNPGMFERRQKQ</sequence>
<protein>
    <submittedName>
        <fullName evidence="1">Peptidase</fullName>
    </submittedName>
</protein>
<accession>A0A8S5UJ34</accession>